<dbReference type="Proteomes" id="UP001347796">
    <property type="component" value="Unassembled WGS sequence"/>
</dbReference>
<evidence type="ECO:0000313" key="5">
    <source>
        <dbReference type="EMBL" id="KAK6171571.1"/>
    </source>
</evidence>
<evidence type="ECO:0000256" key="2">
    <source>
        <dbReference type="ARBA" id="ARBA00022603"/>
    </source>
</evidence>
<reference evidence="5 6" key="1">
    <citation type="submission" date="2024-01" db="EMBL/GenBank/DDBJ databases">
        <title>The genome of the rayed Mediterranean limpet Patella caerulea (Linnaeus, 1758).</title>
        <authorList>
            <person name="Anh-Thu Weber A."/>
            <person name="Halstead-Nussloch G."/>
        </authorList>
    </citation>
    <scope>NUCLEOTIDE SEQUENCE [LARGE SCALE GENOMIC DNA]</scope>
    <source>
        <strain evidence="5">AATW-2023a</strain>
        <tissue evidence="5">Whole specimen</tissue>
    </source>
</reference>
<dbReference type="SUPFAM" id="SSF53335">
    <property type="entry name" value="S-adenosyl-L-methionine-dependent methyltransferases"/>
    <property type="match status" value="1"/>
</dbReference>
<evidence type="ECO:0000256" key="3">
    <source>
        <dbReference type="ARBA" id="ARBA00022679"/>
    </source>
</evidence>
<keyword evidence="6" id="KW-1185">Reference proteome</keyword>
<dbReference type="EMBL" id="JAZGQO010000014">
    <property type="protein sequence ID" value="KAK6171571.1"/>
    <property type="molecule type" value="Genomic_DNA"/>
</dbReference>
<dbReference type="Pfam" id="PF01234">
    <property type="entry name" value="NNMT_PNMT_TEMT"/>
    <property type="match status" value="1"/>
</dbReference>
<protein>
    <submittedName>
        <fullName evidence="5">Uncharacterized protein</fullName>
    </submittedName>
</protein>
<evidence type="ECO:0000313" key="6">
    <source>
        <dbReference type="Proteomes" id="UP001347796"/>
    </source>
</evidence>
<keyword evidence="3" id="KW-0808">Transferase</keyword>
<comment type="similarity">
    <text evidence="1">Belongs to the class I-like SAM-binding methyltransferase superfamily. NNMT/PNMT/TEMT family.</text>
</comment>
<gene>
    <name evidence="5" type="ORF">SNE40_019728</name>
</gene>
<dbReference type="InterPro" id="IPR029063">
    <property type="entry name" value="SAM-dependent_MTases_sf"/>
</dbReference>
<organism evidence="5 6">
    <name type="scientific">Patella caerulea</name>
    <name type="common">Rayed Mediterranean limpet</name>
    <dbReference type="NCBI Taxonomy" id="87958"/>
    <lineage>
        <taxon>Eukaryota</taxon>
        <taxon>Metazoa</taxon>
        <taxon>Spiralia</taxon>
        <taxon>Lophotrochozoa</taxon>
        <taxon>Mollusca</taxon>
        <taxon>Gastropoda</taxon>
        <taxon>Patellogastropoda</taxon>
        <taxon>Patelloidea</taxon>
        <taxon>Patellidae</taxon>
        <taxon>Patella</taxon>
    </lineage>
</organism>
<dbReference type="PROSITE" id="PS51681">
    <property type="entry name" value="SAM_MT_NNMT_PNMT_TEMT"/>
    <property type="match status" value="1"/>
</dbReference>
<dbReference type="PANTHER" id="PTHR10867">
    <property type="entry name" value="NNMT/PNMT/TEMT FAMILY MEMBER"/>
    <property type="match status" value="1"/>
</dbReference>
<evidence type="ECO:0000256" key="1">
    <source>
        <dbReference type="ARBA" id="ARBA00007996"/>
    </source>
</evidence>
<proteinExistence type="inferred from homology"/>
<evidence type="ECO:0000256" key="4">
    <source>
        <dbReference type="ARBA" id="ARBA00022691"/>
    </source>
</evidence>
<dbReference type="GO" id="GO:0005829">
    <property type="term" value="C:cytosol"/>
    <property type="evidence" value="ECO:0007669"/>
    <property type="project" value="TreeGrafter"/>
</dbReference>
<keyword evidence="4" id="KW-0949">S-adenosyl-L-methionine</keyword>
<dbReference type="PANTHER" id="PTHR10867:SF17">
    <property type="entry name" value="NICOTINAMIDE N-METHYLTRANSFERASE"/>
    <property type="match status" value="1"/>
</dbReference>
<sequence length="260" mass="29163">MAEDNVLFGEHYNTHFDPDIYINSFFTVLDDTVEDGLAAFILNSLHSVFKSGNVKGKRLLEIGTGPIPHSVIPAVPFVQDIYLTDFSTVNRKYLQDALFGSGKQDYANVYDFFAKLSDAGEPWRKRSDDLKAKVCGIFPCNLLQDDIFSGSYFPLFDVITSSLCIEAAAPDVETYGNIAQKISKYLKVGGHLVIVGVLDQKYYFVGEHKFFSVCISEQELKSCWEQAGFTILSWNHMKGPEENEYSDFGSAFVMDCVKKS</sequence>
<accession>A0AAN8J6Z3</accession>
<name>A0AAN8J6Z3_PATCE</name>
<dbReference type="AlphaFoldDB" id="A0AAN8J6Z3"/>
<comment type="caution">
    <text evidence="5">The sequence shown here is derived from an EMBL/GenBank/DDBJ whole genome shotgun (WGS) entry which is preliminary data.</text>
</comment>
<dbReference type="GO" id="GO:0032259">
    <property type="term" value="P:methylation"/>
    <property type="evidence" value="ECO:0007669"/>
    <property type="project" value="UniProtKB-KW"/>
</dbReference>
<dbReference type="GO" id="GO:0008170">
    <property type="term" value="F:N-methyltransferase activity"/>
    <property type="evidence" value="ECO:0007669"/>
    <property type="project" value="TreeGrafter"/>
</dbReference>
<keyword evidence="2" id="KW-0489">Methyltransferase</keyword>
<dbReference type="Gene3D" id="3.40.50.150">
    <property type="entry name" value="Vaccinia Virus protein VP39"/>
    <property type="match status" value="1"/>
</dbReference>
<dbReference type="InterPro" id="IPR000940">
    <property type="entry name" value="NNMT_TEMT_trans"/>
</dbReference>